<keyword evidence="2" id="KW-1185">Reference proteome</keyword>
<gene>
    <name evidence="1" type="ORF">WN55_08221</name>
</gene>
<evidence type="ECO:0000313" key="1">
    <source>
        <dbReference type="EMBL" id="KZC14946.1"/>
    </source>
</evidence>
<dbReference type="AlphaFoldDB" id="A0A154PSQ3"/>
<protein>
    <submittedName>
        <fullName evidence="1">Uncharacterized protein</fullName>
    </submittedName>
</protein>
<name>A0A154PSQ3_DUFNO</name>
<sequence>MTEADVHSFRENCLRFHVTVSNEIRKRLPHDHQFLKQLSVLKASNVFGTINRKSACQDLVAVAQRLGNFDTTELQKEWNLLYVKTSKLVRDNWAKLAFDDMWVNICELENPQKSLLFPTLRSLLNTVRCLPAFECRGRKSLFYPPRRKIEKTQ</sequence>
<evidence type="ECO:0000313" key="2">
    <source>
        <dbReference type="Proteomes" id="UP000076502"/>
    </source>
</evidence>
<dbReference type="EMBL" id="KQ435174">
    <property type="protein sequence ID" value="KZC14946.1"/>
    <property type="molecule type" value="Genomic_DNA"/>
</dbReference>
<reference evidence="1 2" key="1">
    <citation type="submission" date="2015-07" db="EMBL/GenBank/DDBJ databases">
        <title>The genome of Dufourea novaeangliae.</title>
        <authorList>
            <person name="Pan H."/>
            <person name="Kapheim K."/>
        </authorList>
    </citation>
    <scope>NUCLEOTIDE SEQUENCE [LARGE SCALE GENOMIC DNA]</scope>
    <source>
        <strain evidence="1">0120121106</strain>
        <tissue evidence="1">Whole body</tissue>
    </source>
</reference>
<dbReference type="Proteomes" id="UP000076502">
    <property type="component" value="Unassembled WGS sequence"/>
</dbReference>
<accession>A0A154PSQ3</accession>
<proteinExistence type="predicted"/>
<organism evidence="1 2">
    <name type="scientific">Dufourea novaeangliae</name>
    <name type="common">Sweat bee</name>
    <dbReference type="NCBI Taxonomy" id="178035"/>
    <lineage>
        <taxon>Eukaryota</taxon>
        <taxon>Metazoa</taxon>
        <taxon>Ecdysozoa</taxon>
        <taxon>Arthropoda</taxon>
        <taxon>Hexapoda</taxon>
        <taxon>Insecta</taxon>
        <taxon>Pterygota</taxon>
        <taxon>Neoptera</taxon>
        <taxon>Endopterygota</taxon>
        <taxon>Hymenoptera</taxon>
        <taxon>Apocrita</taxon>
        <taxon>Aculeata</taxon>
        <taxon>Apoidea</taxon>
        <taxon>Anthophila</taxon>
        <taxon>Halictidae</taxon>
        <taxon>Rophitinae</taxon>
        <taxon>Dufourea</taxon>
    </lineage>
</organism>